<dbReference type="GeneID" id="72000940"/>
<comment type="caution">
    <text evidence="1">The sequence shown here is derived from an EMBL/GenBank/DDBJ whole genome shotgun (WGS) entry which is preliminary data.</text>
</comment>
<evidence type="ECO:0000313" key="2">
    <source>
        <dbReference type="Proteomes" id="UP000814176"/>
    </source>
</evidence>
<dbReference type="EMBL" id="JADCUA010000004">
    <property type="protein sequence ID" value="KAH9841157.1"/>
    <property type="molecule type" value="Genomic_DNA"/>
</dbReference>
<proteinExistence type="predicted"/>
<feature type="non-terminal residue" evidence="1">
    <location>
        <position position="1"/>
    </location>
</feature>
<organism evidence="1 2">
    <name type="scientific">Rhodofomes roseus</name>
    <dbReference type="NCBI Taxonomy" id="34475"/>
    <lineage>
        <taxon>Eukaryota</taxon>
        <taxon>Fungi</taxon>
        <taxon>Dikarya</taxon>
        <taxon>Basidiomycota</taxon>
        <taxon>Agaricomycotina</taxon>
        <taxon>Agaricomycetes</taxon>
        <taxon>Polyporales</taxon>
        <taxon>Rhodofomes</taxon>
    </lineage>
</organism>
<dbReference type="RefSeq" id="XP_047782623.1">
    <property type="nucleotide sequence ID" value="XM_047920208.1"/>
</dbReference>
<reference evidence="1 2" key="1">
    <citation type="journal article" date="2021" name="Environ. Microbiol.">
        <title>Gene family expansions and transcriptome signatures uncover fungal adaptations to wood decay.</title>
        <authorList>
            <person name="Hage H."/>
            <person name="Miyauchi S."/>
            <person name="Viragh M."/>
            <person name="Drula E."/>
            <person name="Min B."/>
            <person name="Chaduli D."/>
            <person name="Navarro D."/>
            <person name="Favel A."/>
            <person name="Norest M."/>
            <person name="Lesage-Meessen L."/>
            <person name="Balint B."/>
            <person name="Merenyi Z."/>
            <person name="de Eugenio L."/>
            <person name="Morin E."/>
            <person name="Martinez A.T."/>
            <person name="Baldrian P."/>
            <person name="Stursova M."/>
            <person name="Martinez M.J."/>
            <person name="Novotny C."/>
            <person name="Magnuson J.K."/>
            <person name="Spatafora J.W."/>
            <person name="Maurice S."/>
            <person name="Pangilinan J."/>
            <person name="Andreopoulos W."/>
            <person name="LaButti K."/>
            <person name="Hundley H."/>
            <person name="Na H."/>
            <person name="Kuo A."/>
            <person name="Barry K."/>
            <person name="Lipzen A."/>
            <person name="Henrissat B."/>
            <person name="Riley R."/>
            <person name="Ahrendt S."/>
            <person name="Nagy L.G."/>
            <person name="Grigoriev I.V."/>
            <person name="Martin F."/>
            <person name="Rosso M.N."/>
        </authorList>
    </citation>
    <scope>NUCLEOTIDE SEQUENCE [LARGE SCALE GENOMIC DNA]</scope>
    <source>
        <strain evidence="1 2">CIRM-BRFM 1785</strain>
    </source>
</reference>
<gene>
    <name evidence="1" type="ORF">C8Q71DRAFT_701790</name>
</gene>
<sequence>PHDDHHTNGEIVAALKAVLDTPKDAPLHILCSPQLIKALTTDLPRWEDKGWIEVANATYTRALVNQLRQRCAPTTLKEPSTNEEHNLRTLALQKSAEQHTNSTPTEVPPAIEQAFNLSGAKLSALSQATAYRGIRATSTVATRASSCKNEQRTLNRLADLGLKSALRDTVWRSIRNKEIHRKIVDFLWKDIHNVHHVGTYWTNIPGLEERAICETCGTTEDMEHILTRCRAPGQKRIWRLTKALWTRKGQPWRAPTETDILTASVGLYPRQDNSKTKNYLARLWAILIPEAAFLIWKLRCERVIGHADEADWKHTDQEISRHWLATVNRRLQIDLTATSKRFGHLAKDNRLVWATWTGTIGDEQGLYEDWTRVPRVLVGIDPGICATTDPG</sequence>
<evidence type="ECO:0000313" key="1">
    <source>
        <dbReference type="EMBL" id="KAH9841157.1"/>
    </source>
</evidence>
<accession>A0ABQ8KRY9</accession>
<keyword evidence="2" id="KW-1185">Reference proteome</keyword>
<protein>
    <submittedName>
        <fullName evidence="1">Ribonuclease H-like protein</fullName>
    </submittedName>
</protein>
<dbReference type="Proteomes" id="UP000814176">
    <property type="component" value="Unassembled WGS sequence"/>
</dbReference>
<name>A0ABQ8KRY9_9APHY</name>